<reference evidence="1" key="1">
    <citation type="journal article" date="2024" name="Antonie Van Leeuwenhoek">
        <title>Isoptericola haloaureus sp. nov., a dimorphic actinobacterium isolated from mangrove sediments of southeast India, implicating biosaline agricultural significance through nitrogen fixation and salt tolerance genes.</title>
        <authorList>
            <person name="Prathaban M."/>
            <person name="Prathiviraj R."/>
            <person name="Ravichandran M."/>
            <person name="Natarajan S.D."/>
            <person name="Sobanaa M."/>
            <person name="Hari Krishna Kumar S."/>
            <person name="Chandrasekar V."/>
            <person name="Selvin J."/>
        </authorList>
    </citation>
    <scope>NUCLEOTIDE SEQUENCE</scope>
    <source>
        <strain evidence="1">MP1014</strain>
    </source>
</reference>
<name>A0ABU7Z2N1_9MICO</name>
<dbReference type="RefSeq" id="WP_332900591.1">
    <property type="nucleotide sequence ID" value="NZ_JBAGLP010000097.1"/>
</dbReference>
<dbReference type="SUPFAM" id="SSF55729">
    <property type="entry name" value="Acyl-CoA N-acyltransferases (Nat)"/>
    <property type="match status" value="1"/>
</dbReference>
<keyword evidence="2" id="KW-1185">Reference proteome</keyword>
<evidence type="ECO:0000313" key="1">
    <source>
        <dbReference type="EMBL" id="MEG3613691.1"/>
    </source>
</evidence>
<reference evidence="1" key="2">
    <citation type="submission" date="2024-02" db="EMBL/GenBank/DDBJ databases">
        <authorList>
            <person name="Prathaban M."/>
            <person name="Mythili R."/>
            <person name="Sharmila Devi N."/>
            <person name="Sobanaa M."/>
            <person name="Prathiviraj R."/>
            <person name="Selvin J."/>
        </authorList>
    </citation>
    <scope>NUCLEOTIDE SEQUENCE</scope>
    <source>
        <strain evidence="1">MP1014</strain>
    </source>
</reference>
<comment type="caution">
    <text evidence="1">The sequence shown here is derived from an EMBL/GenBank/DDBJ whole genome shotgun (WGS) entry which is preliminary data.</text>
</comment>
<sequence>MPHQDPGSTTIKALTPDTWPLFAALVERHHGIFGGCWCTSFHPDRDDRGPGYDGNRAFKQRLVDEGVAHAALVVREGDDGEEAVAWAEYGTPAELPRLHHLKQYLAEQDLEPDYRITCIFVDKRFRQHGLVTVALQGALDLIARDGGGIVEGYPHIPGERRLSSSFLYNGTKAVYERAGFDFIRPKGMKNTVMRRSVAPSR</sequence>
<evidence type="ECO:0000313" key="2">
    <source>
        <dbReference type="Proteomes" id="UP001310387"/>
    </source>
</evidence>
<dbReference type="EMBL" id="JBAGLP010000097">
    <property type="protein sequence ID" value="MEG3613691.1"/>
    <property type="molecule type" value="Genomic_DNA"/>
</dbReference>
<accession>A0ABU7Z2N1</accession>
<organism evidence="1 2">
    <name type="scientific">Isoptericola haloaureus</name>
    <dbReference type="NCBI Taxonomy" id="1542902"/>
    <lineage>
        <taxon>Bacteria</taxon>
        <taxon>Bacillati</taxon>
        <taxon>Actinomycetota</taxon>
        <taxon>Actinomycetes</taxon>
        <taxon>Micrococcales</taxon>
        <taxon>Promicromonosporaceae</taxon>
        <taxon>Isoptericola</taxon>
    </lineage>
</organism>
<dbReference type="Proteomes" id="UP001310387">
    <property type="component" value="Unassembled WGS sequence"/>
</dbReference>
<dbReference type="Gene3D" id="3.40.630.30">
    <property type="match status" value="1"/>
</dbReference>
<proteinExistence type="predicted"/>
<dbReference type="InterPro" id="IPR016181">
    <property type="entry name" value="Acyl_CoA_acyltransferase"/>
</dbReference>
<gene>
    <name evidence="1" type="ORF">V5O49_00985</name>
</gene>
<protein>
    <submittedName>
        <fullName evidence="1">GNAT family N-acetyltransferase</fullName>
    </submittedName>
</protein>